<dbReference type="AlphaFoldDB" id="A0A150Q5A2"/>
<accession>A0A150Q5A2</accession>
<dbReference type="OrthoDB" id="5493495at2"/>
<evidence type="ECO:0000256" key="1">
    <source>
        <dbReference type="SAM" id="SignalP"/>
    </source>
</evidence>
<reference evidence="2 3" key="1">
    <citation type="submission" date="2014-02" db="EMBL/GenBank/DDBJ databases">
        <title>The small core and large imbalanced accessory genome model reveals a collaborative survival strategy of Sorangium cellulosum strains in nature.</title>
        <authorList>
            <person name="Han K."/>
            <person name="Peng R."/>
            <person name="Blom J."/>
            <person name="Li Y.-Z."/>
        </authorList>
    </citation>
    <scope>NUCLEOTIDE SEQUENCE [LARGE SCALE GENOMIC DNA]</scope>
    <source>
        <strain evidence="2 3">So0008-312</strain>
    </source>
</reference>
<dbReference type="EMBL" id="JEMA01001028">
    <property type="protein sequence ID" value="KYF63187.1"/>
    <property type="molecule type" value="Genomic_DNA"/>
</dbReference>
<organism evidence="2 3">
    <name type="scientific">Sorangium cellulosum</name>
    <name type="common">Polyangium cellulosum</name>
    <dbReference type="NCBI Taxonomy" id="56"/>
    <lineage>
        <taxon>Bacteria</taxon>
        <taxon>Pseudomonadati</taxon>
        <taxon>Myxococcota</taxon>
        <taxon>Polyangia</taxon>
        <taxon>Polyangiales</taxon>
        <taxon>Polyangiaceae</taxon>
        <taxon>Sorangium</taxon>
    </lineage>
</organism>
<dbReference type="Proteomes" id="UP000075260">
    <property type="component" value="Unassembled WGS sequence"/>
</dbReference>
<dbReference type="RefSeq" id="WP_061612281.1">
    <property type="nucleotide sequence ID" value="NZ_JEMA01001028.1"/>
</dbReference>
<keyword evidence="1" id="KW-0732">Signal</keyword>
<comment type="caution">
    <text evidence="2">The sequence shown here is derived from an EMBL/GenBank/DDBJ whole genome shotgun (WGS) entry which is preliminary data.</text>
</comment>
<sequence length="293" mass="30702">MMRSSPLARSESKPLVLACALAASLAGACEEDGKASQKYAAELCAKLAPVIAEDVGQVRTGLPAGSQKLASLVDTDPGANLLGLQRAIAGARASVKELEFAKSTFFSFADPSGTVLRSEADPDMLANRSVLASFPELRKVLEPNSGVVEAFGEMQEMRGVRNGPDLQWVAVHPVRAGGGELKGLFVTGWSFRAYAYRLQEAAKRDIADIAKRDGLKSTPLLYVFAWKGAKAYGGPVTPDVNTEALEKLDLPAKTASGPWSGTVEIAGRIFGAAAQRTPEVAADAGVAALVSTL</sequence>
<feature type="chain" id="PRO_5007566541" description="Secreted protein" evidence="1">
    <location>
        <begin position="29"/>
        <end position="293"/>
    </location>
</feature>
<feature type="signal peptide" evidence="1">
    <location>
        <begin position="1"/>
        <end position="28"/>
    </location>
</feature>
<evidence type="ECO:0008006" key="4">
    <source>
        <dbReference type="Google" id="ProtNLM"/>
    </source>
</evidence>
<name>A0A150Q5A2_SORCE</name>
<evidence type="ECO:0000313" key="3">
    <source>
        <dbReference type="Proteomes" id="UP000075260"/>
    </source>
</evidence>
<proteinExistence type="predicted"/>
<protein>
    <recommendedName>
        <fullName evidence="4">Secreted protein</fullName>
    </recommendedName>
</protein>
<gene>
    <name evidence="2" type="ORF">BE15_29170</name>
</gene>
<dbReference type="PROSITE" id="PS51257">
    <property type="entry name" value="PROKAR_LIPOPROTEIN"/>
    <property type="match status" value="1"/>
</dbReference>
<evidence type="ECO:0000313" key="2">
    <source>
        <dbReference type="EMBL" id="KYF63187.1"/>
    </source>
</evidence>